<comment type="subcellular location">
    <subcellularLocation>
        <location evidence="1">Cytoplasm</location>
    </subcellularLocation>
</comment>
<feature type="compositionally biased region" description="Polar residues" evidence="4">
    <location>
        <begin position="1"/>
        <end position="28"/>
    </location>
</feature>
<dbReference type="PANTHER" id="PTHR31126">
    <property type="entry name" value="TYROSINE-PROTEIN PHOSPHATASE"/>
    <property type="match status" value="1"/>
</dbReference>
<dbReference type="InterPro" id="IPR020422">
    <property type="entry name" value="TYR_PHOSPHATASE_DUAL_dom"/>
</dbReference>
<evidence type="ECO:0000313" key="7">
    <source>
        <dbReference type="EMBL" id="KAF9540605.1"/>
    </source>
</evidence>
<dbReference type="GO" id="GO:0005737">
    <property type="term" value="C:cytoplasm"/>
    <property type="evidence" value="ECO:0007669"/>
    <property type="project" value="UniProtKB-SubCell"/>
</dbReference>
<feature type="compositionally biased region" description="Low complexity" evidence="4">
    <location>
        <begin position="143"/>
        <end position="156"/>
    </location>
</feature>
<dbReference type="PROSITE" id="PS50056">
    <property type="entry name" value="TYR_PHOSPHATASE_2"/>
    <property type="match status" value="1"/>
</dbReference>
<evidence type="ECO:0008006" key="9">
    <source>
        <dbReference type="Google" id="ProtNLM"/>
    </source>
</evidence>
<proteinExistence type="predicted"/>
<evidence type="ECO:0000256" key="3">
    <source>
        <dbReference type="ARBA" id="ARBA00022801"/>
    </source>
</evidence>
<dbReference type="InterPro" id="IPR029021">
    <property type="entry name" value="Prot-tyrosine_phosphatase-like"/>
</dbReference>
<dbReference type="PROSITE" id="PS50054">
    <property type="entry name" value="TYR_PHOSPHATASE_DUAL"/>
    <property type="match status" value="1"/>
</dbReference>
<dbReference type="CDD" id="cd14528">
    <property type="entry name" value="PFA-DSP_Siw14"/>
    <property type="match status" value="1"/>
</dbReference>
<accession>A0A9P6F2T6</accession>
<keyword evidence="8" id="KW-1185">Reference proteome</keyword>
<evidence type="ECO:0000256" key="2">
    <source>
        <dbReference type="ARBA" id="ARBA00022490"/>
    </source>
</evidence>
<reference evidence="7" key="1">
    <citation type="journal article" date="2020" name="Fungal Divers.">
        <title>Resolving the Mortierellaceae phylogeny through synthesis of multi-gene phylogenetics and phylogenomics.</title>
        <authorList>
            <person name="Vandepol N."/>
            <person name="Liber J."/>
            <person name="Desiro A."/>
            <person name="Na H."/>
            <person name="Kennedy M."/>
            <person name="Barry K."/>
            <person name="Grigoriev I.V."/>
            <person name="Miller A.N."/>
            <person name="O'Donnell K."/>
            <person name="Stajich J.E."/>
            <person name="Bonito G."/>
        </authorList>
    </citation>
    <scope>NUCLEOTIDE SEQUENCE</scope>
    <source>
        <strain evidence="7">NRRL 2591</strain>
    </source>
</reference>
<dbReference type="EMBL" id="JAAAXW010000194">
    <property type="protein sequence ID" value="KAF9540605.1"/>
    <property type="molecule type" value="Genomic_DNA"/>
</dbReference>
<evidence type="ECO:0000256" key="4">
    <source>
        <dbReference type="SAM" id="MobiDB-lite"/>
    </source>
</evidence>
<dbReference type="SUPFAM" id="SSF52799">
    <property type="entry name" value="(Phosphotyrosine protein) phosphatases II"/>
    <property type="match status" value="1"/>
</dbReference>
<keyword evidence="3" id="KW-0378">Hydrolase</keyword>
<dbReference type="Pfam" id="PF03162">
    <property type="entry name" value="Y_phosphatase2"/>
    <property type="match status" value="1"/>
</dbReference>
<dbReference type="Gene3D" id="3.90.190.10">
    <property type="entry name" value="Protein tyrosine phosphatase superfamily"/>
    <property type="match status" value="1"/>
</dbReference>
<feature type="compositionally biased region" description="Polar residues" evidence="4">
    <location>
        <begin position="125"/>
        <end position="137"/>
    </location>
</feature>
<evidence type="ECO:0000256" key="1">
    <source>
        <dbReference type="ARBA" id="ARBA00004496"/>
    </source>
</evidence>
<gene>
    <name evidence="7" type="ORF">EC957_003947</name>
</gene>
<dbReference type="AlphaFoldDB" id="A0A9P6F2T6"/>
<dbReference type="GO" id="GO:0016791">
    <property type="term" value="F:phosphatase activity"/>
    <property type="evidence" value="ECO:0007669"/>
    <property type="project" value="InterPro"/>
</dbReference>
<feature type="region of interest" description="Disordered" evidence="4">
    <location>
        <begin position="1"/>
        <end position="35"/>
    </location>
</feature>
<organism evidence="7 8">
    <name type="scientific">Mortierella hygrophila</name>
    <dbReference type="NCBI Taxonomy" id="979708"/>
    <lineage>
        <taxon>Eukaryota</taxon>
        <taxon>Fungi</taxon>
        <taxon>Fungi incertae sedis</taxon>
        <taxon>Mucoromycota</taxon>
        <taxon>Mortierellomycotina</taxon>
        <taxon>Mortierellomycetes</taxon>
        <taxon>Mortierellales</taxon>
        <taxon>Mortierellaceae</taxon>
        <taxon>Mortierella</taxon>
    </lineage>
</organism>
<keyword evidence="2" id="KW-0963">Cytoplasm</keyword>
<feature type="domain" description="Tyrosine specific protein phosphatases" evidence="6">
    <location>
        <begin position="238"/>
        <end position="311"/>
    </location>
</feature>
<evidence type="ECO:0000313" key="8">
    <source>
        <dbReference type="Proteomes" id="UP000723463"/>
    </source>
</evidence>
<dbReference type="InterPro" id="IPR000387">
    <property type="entry name" value="Tyr_Pase_dom"/>
</dbReference>
<evidence type="ECO:0000259" key="6">
    <source>
        <dbReference type="PROSITE" id="PS50056"/>
    </source>
</evidence>
<dbReference type="PRINTS" id="PR01911">
    <property type="entry name" value="PFDSPHPHTASE"/>
</dbReference>
<evidence type="ECO:0000259" key="5">
    <source>
        <dbReference type="PROSITE" id="PS50054"/>
    </source>
</evidence>
<protein>
    <recommendedName>
        <fullName evidence="9">Protein-tyrosine-phosphatase</fullName>
    </recommendedName>
</protein>
<comment type="caution">
    <text evidence="7">The sequence shown here is derived from an EMBL/GenBank/DDBJ whole genome shotgun (WGS) entry which is preliminary data.</text>
</comment>
<name>A0A9P6F2T6_9FUNG</name>
<dbReference type="InterPro" id="IPR004861">
    <property type="entry name" value="Siw14-like"/>
</dbReference>
<feature type="region of interest" description="Disordered" evidence="4">
    <location>
        <begin position="107"/>
        <end position="161"/>
    </location>
</feature>
<dbReference type="FunFam" id="3.90.190.10:FF:000035">
    <property type="entry name" value="Tyrosine phosphatase, putative"/>
    <property type="match status" value="1"/>
</dbReference>
<feature type="domain" description="Tyrosine-protein phosphatase" evidence="5">
    <location>
        <begin position="175"/>
        <end position="329"/>
    </location>
</feature>
<dbReference type="Proteomes" id="UP000723463">
    <property type="component" value="Unassembled WGS sequence"/>
</dbReference>
<dbReference type="InterPro" id="IPR020428">
    <property type="entry name" value="PFA-DSPs"/>
</dbReference>
<sequence length="329" mass="36363">METPTTSRGTPNNTDGMDTVNNSNGRNQQHAHRPKVESIEVVTSISNANVHEDGSITPTPATIVGTSVFENGVLAAAVQQDPNLLKNGSLNAIMDLSESIASTSLSAGEPSTLLAPGHPSVGAPSGSNISSRSTSPNPGVFDQQKQQQQQQQQQQQRQRELHYESANAVLVPPLNFALVAPGVYRSGHPNKHNFPFMKKLGLKVIVQMSEEPYAPDLVDFLEQENIRRIHYKIEGNKEPFIEIDEEVIRSALVNILDARNHPLLIHCAKGKHRIGCLIGCLRKIQNWSMTSIFDEYRRFAGSKVLADQEFIEIFPAKVPYLLEHKPVWL</sequence>
<dbReference type="PANTHER" id="PTHR31126:SF48">
    <property type="entry name" value="INOSITOL PHOSPHATASE SIW14"/>
    <property type="match status" value="1"/>
</dbReference>